<reference evidence="7" key="2">
    <citation type="journal article" date="2021" name="PeerJ">
        <title>Extensive microbial diversity within the chicken gut microbiome revealed by metagenomics and culture.</title>
        <authorList>
            <person name="Gilroy R."/>
            <person name="Ravi A."/>
            <person name="Getino M."/>
            <person name="Pursley I."/>
            <person name="Horton D.L."/>
            <person name="Alikhan N.F."/>
            <person name="Baker D."/>
            <person name="Gharbi K."/>
            <person name="Hall N."/>
            <person name="Watson M."/>
            <person name="Adriaenssens E.M."/>
            <person name="Foster-Nyarko E."/>
            <person name="Jarju S."/>
            <person name="Secka A."/>
            <person name="Antonio M."/>
            <person name="Oren A."/>
            <person name="Chaudhuri R.R."/>
            <person name="La Ragione R."/>
            <person name="Hildebrand F."/>
            <person name="Pallen M.J."/>
        </authorList>
    </citation>
    <scope>NUCLEOTIDE SEQUENCE</scope>
    <source>
        <strain evidence="7">CHK180-2868</strain>
    </source>
</reference>
<gene>
    <name evidence="7" type="ORF">IAB28_00070</name>
</gene>
<dbReference type="PANTHER" id="PTHR42887:SF2">
    <property type="entry name" value="OS12G0638800 PROTEIN"/>
    <property type="match status" value="1"/>
</dbReference>
<comment type="cofactor">
    <cofactor evidence="1">
        <name>FAD</name>
        <dbReference type="ChEBI" id="CHEBI:57692"/>
    </cofactor>
</comment>
<comment type="caution">
    <text evidence="7">The sequence shown here is derived from an EMBL/GenBank/DDBJ whole genome shotgun (WGS) entry which is preliminary data.</text>
</comment>
<evidence type="ECO:0000256" key="4">
    <source>
        <dbReference type="SAM" id="MobiDB-lite"/>
    </source>
</evidence>
<dbReference type="PRINTS" id="PR00411">
    <property type="entry name" value="PNDRDTASEI"/>
</dbReference>
<dbReference type="PANTHER" id="PTHR42887">
    <property type="entry name" value="OS12G0638800 PROTEIN"/>
    <property type="match status" value="1"/>
</dbReference>
<evidence type="ECO:0000313" key="8">
    <source>
        <dbReference type="Proteomes" id="UP000824250"/>
    </source>
</evidence>
<feature type="compositionally biased region" description="Basic and acidic residues" evidence="4">
    <location>
        <begin position="240"/>
        <end position="255"/>
    </location>
</feature>
<keyword evidence="2" id="KW-0285">Flavoprotein</keyword>
<dbReference type="SUPFAM" id="SSF51905">
    <property type="entry name" value="FAD/NAD(P)-binding domain"/>
    <property type="match status" value="1"/>
</dbReference>
<proteinExistence type="predicted"/>
<dbReference type="PRINTS" id="PR00368">
    <property type="entry name" value="FADPNR"/>
</dbReference>
<dbReference type="Pfam" id="PF03486">
    <property type="entry name" value="HI0933_like"/>
    <property type="match status" value="1"/>
</dbReference>
<organism evidence="7 8">
    <name type="scientific">Candidatus Copromonas faecavium</name>
    <name type="common">nom. illeg.</name>
    <dbReference type="NCBI Taxonomy" id="2840740"/>
    <lineage>
        <taxon>Bacteria</taxon>
        <taxon>Bacillati</taxon>
        <taxon>Bacillota</taxon>
        <taxon>Clostridia</taxon>
        <taxon>Lachnospirales</taxon>
        <taxon>Lachnospiraceae</taxon>
        <taxon>Candidatus Copromonas (nom. illeg.)</taxon>
    </lineage>
</organism>
<dbReference type="Gene3D" id="1.10.8.260">
    <property type="entry name" value="HI0933 insert domain-like"/>
    <property type="match status" value="1"/>
</dbReference>
<dbReference type="Gene3D" id="3.50.50.60">
    <property type="entry name" value="FAD/NAD(P)-binding domain"/>
    <property type="match status" value="1"/>
</dbReference>
<evidence type="ECO:0000259" key="5">
    <source>
        <dbReference type="Pfam" id="PF03486"/>
    </source>
</evidence>
<keyword evidence="3" id="KW-0274">FAD</keyword>
<name>A0A9D1A1Y0_9FIRM</name>
<sequence length="457" mass="49703">MGREGIIIGAGASGLMAAITAAQRGASVTVLEHMPRPGKKILATGNGKCNLTNLQLDSSCYRCSSPDFPMNIINAFPVSRTLRFFRGLGILTIEKNGYVYPASEEAKSVLSALLSKAEELGVRLITDCRVLKAEKTGSLFEVTTGMGIFRGDFLILAAGSMAAKFTGSDGSGYELAKGFGHRVLTPLPALVQLRCRESFFPSLAGVRTQASVALYASEAPVSGKAGPDKRHQNGQAQKGRFAESRLTEKTRGSNRQEKKRFGRFIACDRGELQLTEYGISGIPVFQVSRYASFALWEGKQVTAVLDFFPSKGQKDLIQILREQQEYLKFQKCSGFLDGIFHKKLADVLLKEAGIRPEAKNEQLKEQDLLRLASLIKEFPVTVTAANSYDQAQVCMGGVDLSQVTKETLESRLVPGLYFAGEILDVDGICGGYNLQWAWSSGHAAGWAAAGKKNSRYR</sequence>
<dbReference type="Proteomes" id="UP000824250">
    <property type="component" value="Unassembled WGS sequence"/>
</dbReference>
<evidence type="ECO:0000259" key="6">
    <source>
        <dbReference type="Pfam" id="PF22780"/>
    </source>
</evidence>
<feature type="domain" description="RsdA/BaiN/AoA(So)-like insert" evidence="6">
    <location>
        <begin position="263"/>
        <end position="393"/>
    </location>
</feature>
<reference evidence="7" key="1">
    <citation type="submission" date="2020-10" db="EMBL/GenBank/DDBJ databases">
        <authorList>
            <person name="Gilroy R."/>
        </authorList>
    </citation>
    <scope>NUCLEOTIDE SEQUENCE</scope>
    <source>
        <strain evidence="7">CHK180-2868</strain>
    </source>
</reference>
<evidence type="ECO:0000313" key="7">
    <source>
        <dbReference type="EMBL" id="HIR04359.1"/>
    </source>
</evidence>
<dbReference type="Pfam" id="PF22780">
    <property type="entry name" value="HI0933_like_1st"/>
    <property type="match status" value="1"/>
</dbReference>
<evidence type="ECO:0000256" key="2">
    <source>
        <dbReference type="ARBA" id="ARBA00022630"/>
    </source>
</evidence>
<dbReference type="EMBL" id="DVGC01000001">
    <property type="protein sequence ID" value="HIR04359.1"/>
    <property type="molecule type" value="Genomic_DNA"/>
</dbReference>
<evidence type="ECO:0000256" key="3">
    <source>
        <dbReference type="ARBA" id="ARBA00022827"/>
    </source>
</evidence>
<dbReference type="InterPro" id="IPR023166">
    <property type="entry name" value="BaiN-like_dom_sf"/>
</dbReference>
<dbReference type="SUPFAM" id="SSF160996">
    <property type="entry name" value="HI0933 insert domain-like"/>
    <property type="match status" value="1"/>
</dbReference>
<feature type="domain" description="RsdA/BaiN/AoA(So)-like Rossmann fold-like" evidence="5">
    <location>
        <begin position="6"/>
        <end position="445"/>
    </location>
</feature>
<dbReference type="NCBIfam" id="TIGR00275">
    <property type="entry name" value="aminoacetone oxidase family FAD-binding enzyme"/>
    <property type="match status" value="1"/>
</dbReference>
<dbReference type="InterPro" id="IPR036188">
    <property type="entry name" value="FAD/NAD-bd_sf"/>
</dbReference>
<dbReference type="InterPro" id="IPR004792">
    <property type="entry name" value="BaiN-like"/>
</dbReference>
<feature type="region of interest" description="Disordered" evidence="4">
    <location>
        <begin position="221"/>
        <end position="255"/>
    </location>
</feature>
<dbReference type="InterPro" id="IPR055178">
    <property type="entry name" value="RsdA/BaiN/AoA(So)-like_dom"/>
</dbReference>
<accession>A0A9D1A1Y0</accession>
<protein>
    <submittedName>
        <fullName evidence="7">Aminoacetone oxidase family FAD-binding enzyme</fullName>
    </submittedName>
</protein>
<dbReference type="AlphaFoldDB" id="A0A9D1A1Y0"/>
<dbReference type="Gene3D" id="2.40.30.10">
    <property type="entry name" value="Translation factors"/>
    <property type="match status" value="1"/>
</dbReference>
<dbReference type="InterPro" id="IPR057661">
    <property type="entry name" value="RsdA/BaiN/AoA(So)_Rossmann"/>
</dbReference>
<evidence type="ECO:0000256" key="1">
    <source>
        <dbReference type="ARBA" id="ARBA00001974"/>
    </source>
</evidence>